<dbReference type="EMBL" id="JADKNH010000016">
    <property type="protein sequence ID" value="MBF4695464.1"/>
    <property type="molecule type" value="Genomic_DNA"/>
</dbReference>
<accession>A0ABS0A0Q8</accession>
<feature type="transmembrane region" description="Helical" evidence="1">
    <location>
        <begin position="6"/>
        <end position="25"/>
    </location>
</feature>
<evidence type="ECO:0000313" key="2">
    <source>
        <dbReference type="EMBL" id="MBF4695464.1"/>
    </source>
</evidence>
<evidence type="ECO:0000313" key="3">
    <source>
        <dbReference type="Proteomes" id="UP000614200"/>
    </source>
</evidence>
<keyword evidence="1" id="KW-1133">Transmembrane helix</keyword>
<evidence type="ECO:0000256" key="1">
    <source>
        <dbReference type="SAM" id="Phobius"/>
    </source>
</evidence>
<name>A0ABS0A0Q8_9FIRM</name>
<reference evidence="2 3" key="1">
    <citation type="submission" date="2020-11" db="EMBL/GenBank/DDBJ databases">
        <title>Fusibacter basophilias sp. nov.</title>
        <authorList>
            <person name="Qiu D."/>
        </authorList>
    </citation>
    <scope>NUCLEOTIDE SEQUENCE [LARGE SCALE GENOMIC DNA]</scope>
    <source>
        <strain evidence="2 3">Q10-2</strain>
    </source>
</reference>
<evidence type="ECO:0008006" key="4">
    <source>
        <dbReference type="Google" id="ProtNLM"/>
    </source>
</evidence>
<comment type="caution">
    <text evidence="2">The sequence shown here is derived from an EMBL/GenBank/DDBJ whole genome shotgun (WGS) entry which is preliminary data.</text>
</comment>
<dbReference type="Proteomes" id="UP000614200">
    <property type="component" value="Unassembled WGS sequence"/>
</dbReference>
<keyword evidence="1" id="KW-0472">Membrane</keyword>
<proteinExistence type="predicted"/>
<sequence>MMTSITIGFLILNLIWIGILIFGIYKNQKWYVELMQENTYHSYKLKASAFKLHINMCVNSLPKRIQNLYFEYALLYVILSTFALYWVGLPLLFKVIFMTLNMALPYFILEISLGKVEYEIDGELLGFLQSISASLHQTEDLIKALKYAEKMAQNRYIKNLLVTFNTSIQSGLDEKLAFQYFYKFAGHDYLKYIVLNLEQVYFRRGNLIKLISGLEQEYTAIQVEINKRKIELKQDRILTLASMLIVLMTAYKIVNSNDYIKLYYLTSDIGKMLLGIMGISYVLGIILVVKATQIKY</sequence>
<protein>
    <recommendedName>
        <fullName evidence="4">Flp pilus assembly protein TadB</fullName>
    </recommendedName>
</protein>
<feature type="transmembrane region" description="Helical" evidence="1">
    <location>
        <begin position="237"/>
        <end position="254"/>
    </location>
</feature>
<gene>
    <name evidence="2" type="ORF">ISU02_20415</name>
</gene>
<feature type="transmembrane region" description="Helical" evidence="1">
    <location>
        <begin position="269"/>
        <end position="289"/>
    </location>
</feature>
<keyword evidence="1" id="KW-0812">Transmembrane</keyword>
<dbReference type="RefSeq" id="WP_194703703.1">
    <property type="nucleotide sequence ID" value="NZ_JADKNH010000016.1"/>
</dbReference>
<organism evidence="2 3">
    <name type="scientific">Fusibacter ferrireducens</name>
    <dbReference type="NCBI Taxonomy" id="2785058"/>
    <lineage>
        <taxon>Bacteria</taxon>
        <taxon>Bacillati</taxon>
        <taxon>Bacillota</taxon>
        <taxon>Clostridia</taxon>
        <taxon>Eubacteriales</taxon>
        <taxon>Eubacteriales Family XII. Incertae Sedis</taxon>
        <taxon>Fusibacter</taxon>
    </lineage>
</organism>
<keyword evidence="3" id="KW-1185">Reference proteome</keyword>